<evidence type="ECO:0000313" key="1">
    <source>
        <dbReference type="EMBL" id="MDI3405823.1"/>
    </source>
</evidence>
<reference evidence="1 2" key="1">
    <citation type="submission" date="2023-05" db="EMBL/GenBank/DDBJ databases">
        <title>Draft genome sequence of Streptomyces sp. B-S-A6 isolated from a cave soil in Thailand.</title>
        <authorList>
            <person name="Chamroensaksri N."/>
            <person name="Muangham S."/>
        </authorList>
    </citation>
    <scope>NUCLEOTIDE SEQUENCE [LARGE SCALE GENOMIC DNA]</scope>
    <source>
        <strain evidence="1 2">B-S-A6</strain>
    </source>
</reference>
<name>A0ABT6SCA3_9ACTN</name>
<dbReference type="EMBL" id="JASCIQ010000018">
    <property type="protein sequence ID" value="MDI3405823.1"/>
    <property type="molecule type" value="Genomic_DNA"/>
</dbReference>
<sequence length="41" mass="4126">MSLADATAQHRNPPSPTFVRQLRSAAAPMAADTAATCAGAV</sequence>
<accession>A0ABT6SCA3</accession>
<dbReference type="RefSeq" id="WP_282543753.1">
    <property type="nucleotide sequence ID" value="NZ_JASCIQ010000018.1"/>
</dbReference>
<protein>
    <submittedName>
        <fullName evidence="1">Uncharacterized protein</fullName>
    </submittedName>
</protein>
<gene>
    <name evidence="1" type="ORF">QIS96_18620</name>
</gene>
<organism evidence="1 2">
    <name type="scientific">Streptomyces cavernicola</name>
    <dbReference type="NCBI Taxonomy" id="3043613"/>
    <lineage>
        <taxon>Bacteria</taxon>
        <taxon>Bacillati</taxon>
        <taxon>Actinomycetota</taxon>
        <taxon>Actinomycetes</taxon>
        <taxon>Kitasatosporales</taxon>
        <taxon>Streptomycetaceae</taxon>
        <taxon>Streptomyces</taxon>
    </lineage>
</organism>
<keyword evidence="2" id="KW-1185">Reference proteome</keyword>
<proteinExistence type="predicted"/>
<evidence type="ECO:0000313" key="2">
    <source>
        <dbReference type="Proteomes" id="UP001223978"/>
    </source>
</evidence>
<dbReference type="Proteomes" id="UP001223978">
    <property type="component" value="Unassembled WGS sequence"/>
</dbReference>
<comment type="caution">
    <text evidence="1">The sequence shown here is derived from an EMBL/GenBank/DDBJ whole genome shotgun (WGS) entry which is preliminary data.</text>
</comment>